<proteinExistence type="inferred from homology"/>
<dbReference type="EMBL" id="GL377589">
    <property type="protein sequence ID" value="EFJ24482.1"/>
    <property type="molecule type" value="Genomic_DNA"/>
</dbReference>
<evidence type="ECO:0000256" key="2">
    <source>
        <dbReference type="ARBA" id="ARBA00022618"/>
    </source>
</evidence>
<evidence type="ECO:0000313" key="10">
    <source>
        <dbReference type="Proteomes" id="UP000001514"/>
    </source>
</evidence>
<dbReference type="GO" id="GO:0016538">
    <property type="term" value="F:cyclin-dependent protein serine/threonine kinase regulator activity"/>
    <property type="evidence" value="ECO:0000318"/>
    <property type="project" value="GO_Central"/>
</dbReference>
<evidence type="ECO:0000256" key="3">
    <source>
        <dbReference type="ARBA" id="ARBA00023127"/>
    </source>
</evidence>
<dbReference type="GO" id="GO:0005737">
    <property type="term" value="C:cytoplasm"/>
    <property type="evidence" value="ECO:0000318"/>
    <property type="project" value="GO_Central"/>
</dbReference>
<gene>
    <name evidence="9" type="primary">CYCA3-1</name>
    <name evidence="9" type="ORF">SELMODRAFT_442428</name>
</gene>
<evidence type="ECO:0000259" key="8">
    <source>
        <dbReference type="SMART" id="SM01332"/>
    </source>
</evidence>
<evidence type="ECO:0000256" key="5">
    <source>
        <dbReference type="RuleBase" id="RU000383"/>
    </source>
</evidence>
<feature type="domain" description="Cyclin-like" evidence="7">
    <location>
        <begin position="229"/>
        <end position="317"/>
    </location>
</feature>
<dbReference type="KEGG" id="smo:SELMODRAFT_442428"/>
<keyword evidence="3 5" id="KW-0195">Cyclin</keyword>
<dbReference type="CDD" id="cd20506">
    <property type="entry name" value="CYCLIN_AtCycA-like_rpt2"/>
    <property type="match status" value="1"/>
</dbReference>
<dbReference type="InterPro" id="IPR039361">
    <property type="entry name" value="Cyclin"/>
</dbReference>
<dbReference type="SMART" id="SM01332">
    <property type="entry name" value="Cyclin_C"/>
    <property type="match status" value="1"/>
</dbReference>
<evidence type="ECO:0000256" key="4">
    <source>
        <dbReference type="ARBA" id="ARBA00023306"/>
    </source>
</evidence>
<dbReference type="eggNOG" id="KOG0654">
    <property type="taxonomic scope" value="Eukaryota"/>
</dbReference>
<keyword evidence="2" id="KW-0132">Cell division</keyword>
<dbReference type="GO" id="GO:0000082">
    <property type="term" value="P:G1/S transition of mitotic cell cycle"/>
    <property type="evidence" value="ECO:0000318"/>
    <property type="project" value="GO_Central"/>
</dbReference>
<evidence type="ECO:0000259" key="7">
    <source>
        <dbReference type="SMART" id="SM00385"/>
    </source>
</evidence>
<dbReference type="OMA" id="IVELHAC"/>
<evidence type="ECO:0000313" key="9">
    <source>
        <dbReference type="EMBL" id="EFJ24482.1"/>
    </source>
</evidence>
<keyword evidence="10" id="KW-1185">Reference proteome</keyword>
<dbReference type="STRING" id="88036.D8RTC2"/>
<comment type="similarity">
    <text evidence="1">Belongs to the cyclin family. Cyclin AB subfamily.</text>
</comment>
<name>D8RTC2_SELML</name>
<organism evidence="10">
    <name type="scientific">Selaginella moellendorffii</name>
    <name type="common">Spikemoss</name>
    <dbReference type="NCBI Taxonomy" id="88036"/>
    <lineage>
        <taxon>Eukaryota</taxon>
        <taxon>Viridiplantae</taxon>
        <taxon>Streptophyta</taxon>
        <taxon>Embryophyta</taxon>
        <taxon>Tracheophyta</taxon>
        <taxon>Lycopodiopsida</taxon>
        <taxon>Selaginellales</taxon>
        <taxon>Selaginellaceae</taxon>
        <taxon>Selaginella</taxon>
    </lineage>
</organism>
<evidence type="ECO:0000256" key="1">
    <source>
        <dbReference type="ARBA" id="ARBA00006955"/>
    </source>
</evidence>
<dbReference type="SUPFAM" id="SSF47954">
    <property type="entry name" value="Cyclin-like"/>
    <property type="match status" value="2"/>
</dbReference>
<dbReference type="Gramene" id="EFJ24482">
    <property type="protein sequence ID" value="EFJ24482"/>
    <property type="gene ID" value="SELMODRAFT_442428"/>
</dbReference>
<dbReference type="InterPro" id="IPR036915">
    <property type="entry name" value="Cyclin-like_sf"/>
</dbReference>
<dbReference type="GO" id="GO:0051301">
    <property type="term" value="P:cell division"/>
    <property type="evidence" value="ECO:0007669"/>
    <property type="project" value="UniProtKB-KW"/>
</dbReference>
<dbReference type="InterPro" id="IPR013763">
    <property type="entry name" value="Cyclin-like_dom"/>
</dbReference>
<accession>D8RTC2</accession>
<reference evidence="9 10" key="1">
    <citation type="journal article" date="2011" name="Science">
        <title>The Selaginella genome identifies genetic changes associated with the evolution of vascular plants.</title>
        <authorList>
            <person name="Banks J.A."/>
            <person name="Nishiyama T."/>
            <person name="Hasebe M."/>
            <person name="Bowman J.L."/>
            <person name="Gribskov M."/>
            <person name="dePamphilis C."/>
            <person name="Albert V.A."/>
            <person name="Aono N."/>
            <person name="Aoyama T."/>
            <person name="Ambrose B.A."/>
            <person name="Ashton N.W."/>
            <person name="Axtell M.J."/>
            <person name="Barker E."/>
            <person name="Barker M.S."/>
            <person name="Bennetzen J.L."/>
            <person name="Bonawitz N.D."/>
            <person name="Chapple C."/>
            <person name="Cheng C."/>
            <person name="Correa L.G."/>
            <person name="Dacre M."/>
            <person name="DeBarry J."/>
            <person name="Dreyer I."/>
            <person name="Elias M."/>
            <person name="Engstrom E.M."/>
            <person name="Estelle M."/>
            <person name="Feng L."/>
            <person name="Finet C."/>
            <person name="Floyd S.K."/>
            <person name="Frommer W.B."/>
            <person name="Fujita T."/>
            <person name="Gramzow L."/>
            <person name="Gutensohn M."/>
            <person name="Harholt J."/>
            <person name="Hattori M."/>
            <person name="Heyl A."/>
            <person name="Hirai T."/>
            <person name="Hiwatashi Y."/>
            <person name="Ishikawa M."/>
            <person name="Iwata M."/>
            <person name="Karol K.G."/>
            <person name="Koehler B."/>
            <person name="Kolukisaoglu U."/>
            <person name="Kubo M."/>
            <person name="Kurata T."/>
            <person name="Lalonde S."/>
            <person name="Li K."/>
            <person name="Li Y."/>
            <person name="Litt A."/>
            <person name="Lyons E."/>
            <person name="Manning G."/>
            <person name="Maruyama T."/>
            <person name="Michael T.P."/>
            <person name="Mikami K."/>
            <person name="Miyazaki S."/>
            <person name="Morinaga S."/>
            <person name="Murata T."/>
            <person name="Mueller-Roeber B."/>
            <person name="Nelson D.R."/>
            <person name="Obara M."/>
            <person name="Oguri Y."/>
            <person name="Olmstead R.G."/>
            <person name="Onodera N."/>
            <person name="Petersen B.L."/>
            <person name="Pils B."/>
            <person name="Prigge M."/>
            <person name="Rensing S.A."/>
            <person name="Riano-Pachon D.M."/>
            <person name="Roberts A.W."/>
            <person name="Sato Y."/>
            <person name="Scheller H.V."/>
            <person name="Schulz B."/>
            <person name="Schulz C."/>
            <person name="Shakirov E.V."/>
            <person name="Shibagaki N."/>
            <person name="Shinohara N."/>
            <person name="Shippen D.E."/>
            <person name="Soerensen I."/>
            <person name="Sotooka R."/>
            <person name="Sugimoto N."/>
            <person name="Sugita M."/>
            <person name="Sumikawa N."/>
            <person name="Tanurdzic M."/>
            <person name="Theissen G."/>
            <person name="Ulvskov P."/>
            <person name="Wakazuki S."/>
            <person name="Weng J.K."/>
            <person name="Willats W.W."/>
            <person name="Wipf D."/>
            <person name="Wolf P.G."/>
            <person name="Yang L."/>
            <person name="Zimmer A.D."/>
            <person name="Zhu Q."/>
            <person name="Mitros T."/>
            <person name="Hellsten U."/>
            <person name="Loque D."/>
            <person name="Otillar R."/>
            <person name="Salamov A."/>
            <person name="Schmutz J."/>
            <person name="Shapiro H."/>
            <person name="Lindquist E."/>
            <person name="Lucas S."/>
            <person name="Rokhsar D."/>
            <person name="Grigoriev I.V."/>
        </authorList>
    </citation>
    <scope>NUCLEOTIDE SEQUENCE [LARGE SCALE GENOMIC DNA]</scope>
</reference>
<feature type="domain" description="Cyclin C-terminal" evidence="8">
    <location>
        <begin position="225"/>
        <end position="346"/>
    </location>
</feature>
<dbReference type="FunFam" id="1.10.472.10:FF:000167">
    <property type="entry name" value="Mitotic cyclin 6"/>
    <property type="match status" value="1"/>
</dbReference>
<dbReference type="GO" id="GO:0000307">
    <property type="term" value="C:cyclin-dependent protein kinase holoenzyme complex"/>
    <property type="evidence" value="ECO:0000318"/>
    <property type="project" value="GO_Central"/>
</dbReference>
<feature type="region of interest" description="Disordered" evidence="6">
    <location>
        <begin position="1"/>
        <end position="64"/>
    </location>
</feature>
<dbReference type="PIRSF" id="PIRSF001771">
    <property type="entry name" value="Cyclin_A_B_D_E"/>
    <property type="match status" value="1"/>
</dbReference>
<dbReference type="InterPro" id="IPR004367">
    <property type="entry name" value="Cyclin_C-dom"/>
</dbReference>
<dbReference type="OrthoDB" id="5590282at2759"/>
<feature type="domain" description="Cyclin-like" evidence="7">
    <location>
        <begin position="132"/>
        <end position="216"/>
    </location>
</feature>
<dbReference type="Pfam" id="PF02984">
    <property type="entry name" value="Cyclin_C"/>
    <property type="match status" value="1"/>
</dbReference>
<protein>
    <submittedName>
        <fullName evidence="9">Uncharacterized protein CYCA3-1</fullName>
    </submittedName>
</protein>
<keyword evidence="4" id="KW-0131">Cell cycle</keyword>
<dbReference type="AlphaFoldDB" id="D8RTC2"/>
<dbReference type="InParanoid" id="D8RTC2"/>
<dbReference type="FunFam" id="1.10.472.10:FF:000013">
    <property type="entry name" value="Cyclin A1"/>
    <property type="match status" value="1"/>
</dbReference>
<dbReference type="Gene3D" id="1.10.472.10">
    <property type="entry name" value="Cyclin-like"/>
    <property type="match status" value="2"/>
</dbReference>
<dbReference type="HOGENOM" id="CLU_020695_2_0_1"/>
<dbReference type="Pfam" id="PF00134">
    <property type="entry name" value="Cyclin_N"/>
    <property type="match status" value="1"/>
</dbReference>
<dbReference type="GO" id="GO:0005634">
    <property type="term" value="C:nucleus"/>
    <property type="evidence" value="ECO:0000318"/>
    <property type="project" value="GO_Central"/>
</dbReference>
<dbReference type="InterPro" id="IPR006671">
    <property type="entry name" value="Cyclin_N"/>
</dbReference>
<dbReference type="InterPro" id="IPR046965">
    <property type="entry name" value="Cyclin_A/B-like"/>
</dbReference>
<dbReference type="SMART" id="SM00385">
    <property type="entry name" value="CYCLIN"/>
    <property type="match status" value="2"/>
</dbReference>
<sequence length="361" mass="40758">MAENAQRMLTRAAARKSQAESKRAAVSSDAVPPAKKRRPLGILPNSAPGVSAKSRSAVAGKKKAASNAPEEVVLKGVKDIDDSHDNPQMCSVYAPDIFDYIRRSEVRQKYNPDYMQVIQTDINANMRAILVDWLVEVAEEYKLVPDTLYLTVSYVDQYLSANHVTRQTLQLLGVSCMLIASKYEEICAPQVEDFCYITDNTYTREEVLDMERKVLRHLRFDLAVPTTKTFLRRFIRAAQSSYQVPSLQLEFLGNYLAELTLLEYNFLKFSSSLVAASIVFLARITIDSSARPWSTTLQHYSGYRPSQLEACVLAIHGLQTKSSTLPGVREKYKQHKFKCVATLQPPPVLFFQYFDDSTLES</sequence>
<dbReference type="PANTHER" id="PTHR10177">
    <property type="entry name" value="CYCLINS"/>
    <property type="match status" value="1"/>
</dbReference>
<dbReference type="Proteomes" id="UP000001514">
    <property type="component" value="Unassembled WGS sequence"/>
</dbReference>
<evidence type="ECO:0000256" key="6">
    <source>
        <dbReference type="SAM" id="MobiDB-lite"/>
    </source>
</evidence>
<dbReference type="GeneID" id="9658378"/>
<dbReference type="CDD" id="cd20562">
    <property type="entry name" value="CYCLIN_AtCycA_like_rpt1"/>
    <property type="match status" value="1"/>
</dbReference>